<dbReference type="AlphaFoldDB" id="A0A427Y2J2"/>
<evidence type="ECO:0000313" key="3">
    <source>
        <dbReference type="Proteomes" id="UP000279259"/>
    </source>
</evidence>
<dbReference type="PANTHER" id="PTHR34286:SF1">
    <property type="entry name" value="TRANSMEMBRANE PROTEIN"/>
    <property type="match status" value="1"/>
</dbReference>
<evidence type="ECO:0000256" key="1">
    <source>
        <dbReference type="SAM" id="Phobius"/>
    </source>
</evidence>
<proteinExistence type="predicted"/>
<keyword evidence="3" id="KW-1185">Reference proteome</keyword>
<gene>
    <name evidence="2" type="ORF">EHS25_005107</name>
</gene>
<dbReference type="Proteomes" id="UP000279259">
    <property type="component" value="Unassembled WGS sequence"/>
</dbReference>
<accession>A0A427Y2J2</accession>
<feature type="transmembrane region" description="Helical" evidence="1">
    <location>
        <begin position="88"/>
        <end position="107"/>
    </location>
</feature>
<dbReference type="OrthoDB" id="2100988at2759"/>
<sequence>MGGGAQYPFPKEVWSPSGQYIAHVSKRPADRDSSVSLATDHHCIRSSAIETQTLMSALPLPRPNPPASLSFASTFSRTGGWWSRPKNWAGNTVFAIAGIALATYGVWSLSARKEQRHIAPWKPIPSARVCSFPPSTHLNALA</sequence>
<evidence type="ECO:0000313" key="2">
    <source>
        <dbReference type="EMBL" id="RSH85300.1"/>
    </source>
</evidence>
<keyword evidence="1" id="KW-0472">Membrane</keyword>
<protein>
    <submittedName>
        <fullName evidence="2">Uncharacterized protein</fullName>
    </submittedName>
</protein>
<name>A0A427Y2J2_9TREE</name>
<dbReference type="STRING" id="1890683.A0A427Y2J2"/>
<dbReference type="EMBL" id="RSCD01000021">
    <property type="protein sequence ID" value="RSH85300.1"/>
    <property type="molecule type" value="Genomic_DNA"/>
</dbReference>
<reference evidence="2 3" key="1">
    <citation type="submission" date="2018-11" db="EMBL/GenBank/DDBJ databases">
        <title>Genome sequence of Saitozyma podzolica DSM 27192.</title>
        <authorList>
            <person name="Aliyu H."/>
            <person name="Gorte O."/>
            <person name="Ochsenreither K."/>
        </authorList>
    </citation>
    <scope>NUCLEOTIDE SEQUENCE [LARGE SCALE GENOMIC DNA]</scope>
    <source>
        <strain evidence="2 3">DSM 27192</strain>
    </source>
</reference>
<organism evidence="2 3">
    <name type="scientific">Saitozyma podzolica</name>
    <dbReference type="NCBI Taxonomy" id="1890683"/>
    <lineage>
        <taxon>Eukaryota</taxon>
        <taxon>Fungi</taxon>
        <taxon>Dikarya</taxon>
        <taxon>Basidiomycota</taxon>
        <taxon>Agaricomycotina</taxon>
        <taxon>Tremellomycetes</taxon>
        <taxon>Tremellales</taxon>
        <taxon>Trimorphomycetaceae</taxon>
        <taxon>Saitozyma</taxon>
    </lineage>
</organism>
<dbReference type="PANTHER" id="PTHR34286">
    <property type="entry name" value="TRANSMEMBRANE PROTEIN"/>
    <property type="match status" value="1"/>
</dbReference>
<keyword evidence="1" id="KW-1133">Transmembrane helix</keyword>
<keyword evidence="1" id="KW-0812">Transmembrane</keyword>
<comment type="caution">
    <text evidence="2">The sequence shown here is derived from an EMBL/GenBank/DDBJ whole genome shotgun (WGS) entry which is preliminary data.</text>
</comment>